<keyword evidence="4" id="KW-0479">Metal-binding</keyword>
<keyword evidence="5" id="KW-0694">RNA-binding</keyword>
<gene>
    <name evidence="8" type="ORF">PCL1606_38490</name>
</gene>
<dbReference type="KEGG" id="pcz:PCL1606_38490"/>
<evidence type="ECO:0000313" key="9">
    <source>
        <dbReference type="Proteomes" id="UP000032748"/>
    </source>
</evidence>
<reference evidence="8 9" key="1">
    <citation type="journal article" date="2015" name="Mol. Plant Microbe Interact.">
        <title>Comparative Genomic Analysis of Pseudomonas chlororaphis PCL1606 Reveals New Insight into Antifungal Compounds Involved in Biocontrol.</title>
        <authorList>
            <person name="Calderon C.E."/>
            <person name="Ramos C."/>
            <person name="de Vicente A."/>
            <person name="Cazorla F.M."/>
        </authorList>
    </citation>
    <scope>NUCLEOTIDE SEQUENCE [LARGE SCALE GENOMIC DNA]</scope>
    <source>
        <strain evidence="8 9">PCL1606</strain>
    </source>
</reference>
<dbReference type="InterPro" id="IPR008858">
    <property type="entry name" value="TROVE_dom"/>
</dbReference>
<evidence type="ECO:0000256" key="4">
    <source>
        <dbReference type="ARBA" id="ARBA00022723"/>
    </source>
</evidence>
<dbReference type="Gene3D" id="3.40.50.410">
    <property type="entry name" value="von Willebrand factor, type A domain"/>
    <property type="match status" value="1"/>
</dbReference>
<evidence type="ECO:0000256" key="6">
    <source>
        <dbReference type="ARBA" id="ARBA00023274"/>
    </source>
</evidence>
<keyword evidence="6" id="KW-0687">Ribonucleoprotein</keyword>
<dbReference type="InterPro" id="IPR056800">
    <property type="entry name" value="vWA_Ro60"/>
</dbReference>
<keyword evidence="3" id="KW-0963">Cytoplasm</keyword>
<proteinExistence type="inferred from homology"/>
<dbReference type="EMBL" id="CP011110">
    <property type="protein sequence ID" value="AKA25300.1"/>
    <property type="molecule type" value="Genomic_DNA"/>
</dbReference>
<feature type="domain" description="TROVE" evidence="7">
    <location>
        <begin position="19"/>
        <end position="324"/>
    </location>
</feature>
<name>A0A0D5Y2N1_9PSED</name>
<sequence>MANFQLFNTRQAPAPASDTLNASRAPAYAYNAKHRLAQLVVTGCLNSTFYTSPEGQLEAVLQLVSELDSRFVAQAARYARQQGHMKDMPALLLAALTAQRSALVPELFVQVVDNGKMLRNYVQILRSGVTGRKSLGSQPKRLVQNWLNSATERQLLQAAVGNQPSLADLVKMVHPKPSEAWREAFFAWLIGKPVDAQALPELTRALLAFRSGATTQVPPVPFQLLGNETLSGEQWAEQARNMGWQGLRMNLNTLARHGAFQVPGCAEYVAARLADAAEVAKARVYPYQLLAAYRMAGDEVPQVVREALQDALELSLANVPALPGNVVVCPDVSGSMHSPVTGYRQGATTAVRCIDVAALVAAAVLRKQPAARVMPFEVGVVDIRLNPRDSVMSNAQKLAAIGGGGTNCSAPLAQLANAKCKVDTLILVSDNESWIDARRHGATETLRQWERIKAINPQARLVCIDMQPGATTQAPDRADILNVGGFSDAVFDVIQQFTAGNYGAQHWVKAIEALAP</sequence>
<accession>A0A0D5Y2N1</accession>
<protein>
    <submittedName>
        <fullName evidence="8">RNA-binding protein</fullName>
    </submittedName>
</protein>
<dbReference type="InterPro" id="IPR037214">
    <property type="entry name" value="TROVE_dom_sf"/>
</dbReference>
<dbReference type="InterPro" id="IPR036465">
    <property type="entry name" value="vWFA_dom_sf"/>
</dbReference>
<comment type="similarity">
    <text evidence="2">Belongs to the Ro 60 kDa family.</text>
</comment>
<dbReference type="PANTHER" id="PTHR14202">
    <property type="entry name" value="60 KDA RIBONUCLEOPROTEIN SSA/RO"/>
    <property type="match status" value="1"/>
</dbReference>
<dbReference type="PROSITE" id="PS50988">
    <property type="entry name" value="TROVE"/>
    <property type="match status" value="1"/>
</dbReference>
<organism evidence="8 9">
    <name type="scientific">Pseudomonas chlororaphis</name>
    <dbReference type="NCBI Taxonomy" id="587753"/>
    <lineage>
        <taxon>Bacteria</taxon>
        <taxon>Pseudomonadati</taxon>
        <taxon>Pseudomonadota</taxon>
        <taxon>Gammaproteobacteria</taxon>
        <taxon>Pseudomonadales</taxon>
        <taxon>Pseudomonadaceae</taxon>
        <taxon>Pseudomonas</taxon>
    </lineage>
</organism>
<evidence type="ECO:0000259" key="7">
    <source>
        <dbReference type="PROSITE" id="PS50988"/>
    </source>
</evidence>
<dbReference type="OrthoDB" id="208855at2"/>
<dbReference type="RefSeq" id="WP_045884167.1">
    <property type="nucleotide sequence ID" value="NZ_CP011110.1"/>
</dbReference>
<dbReference type="PANTHER" id="PTHR14202:SF0">
    <property type="entry name" value="RNA-BINDING PROTEIN RO60"/>
    <property type="match status" value="1"/>
</dbReference>
<evidence type="ECO:0000256" key="2">
    <source>
        <dbReference type="ARBA" id="ARBA00007814"/>
    </source>
</evidence>
<dbReference type="GO" id="GO:1990904">
    <property type="term" value="C:ribonucleoprotein complex"/>
    <property type="evidence" value="ECO:0007669"/>
    <property type="project" value="UniProtKB-KW"/>
</dbReference>
<dbReference type="InterPro" id="IPR040322">
    <property type="entry name" value="TROVE2"/>
</dbReference>
<evidence type="ECO:0000256" key="1">
    <source>
        <dbReference type="ARBA" id="ARBA00004496"/>
    </source>
</evidence>
<dbReference type="PATRIC" id="fig|587753.10.peg.3841"/>
<dbReference type="GO" id="GO:0003723">
    <property type="term" value="F:RNA binding"/>
    <property type="evidence" value="ECO:0007669"/>
    <property type="project" value="UniProtKB-KW"/>
</dbReference>
<dbReference type="SUPFAM" id="SSF53300">
    <property type="entry name" value="vWA-like"/>
    <property type="match status" value="1"/>
</dbReference>
<dbReference type="GO" id="GO:0046872">
    <property type="term" value="F:metal ion binding"/>
    <property type="evidence" value="ECO:0007669"/>
    <property type="project" value="UniProtKB-KW"/>
</dbReference>
<dbReference type="Proteomes" id="UP000032748">
    <property type="component" value="Chromosome"/>
</dbReference>
<dbReference type="Pfam" id="PF25045">
    <property type="entry name" value="vWA_Ro60"/>
    <property type="match status" value="1"/>
</dbReference>
<comment type="subcellular location">
    <subcellularLocation>
        <location evidence="1">Cytoplasm</location>
    </subcellularLocation>
</comment>
<dbReference type="AlphaFoldDB" id="A0A0D5Y2N1"/>
<evidence type="ECO:0000256" key="3">
    <source>
        <dbReference type="ARBA" id="ARBA00022490"/>
    </source>
</evidence>
<dbReference type="GO" id="GO:0005737">
    <property type="term" value="C:cytoplasm"/>
    <property type="evidence" value="ECO:0007669"/>
    <property type="project" value="UniProtKB-SubCell"/>
</dbReference>
<dbReference type="SUPFAM" id="SSF140864">
    <property type="entry name" value="TROVE domain-like"/>
    <property type="match status" value="1"/>
</dbReference>
<evidence type="ECO:0000313" key="8">
    <source>
        <dbReference type="EMBL" id="AKA25300.1"/>
    </source>
</evidence>
<evidence type="ECO:0000256" key="5">
    <source>
        <dbReference type="ARBA" id="ARBA00022884"/>
    </source>
</evidence>